<dbReference type="EMBL" id="HACA01019954">
    <property type="protein sequence ID" value="CDW37315.1"/>
    <property type="molecule type" value="Transcribed_RNA"/>
</dbReference>
<evidence type="ECO:0000313" key="1">
    <source>
        <dbReference type="EMBL" id="CDW37315.1"/>
    </source>
</evidence>
<protein>
    <submittedName>
        <fullName evidence="1">Uncharacterized protein</fullName>
    </submittedName>
</protein>
<dbReference type="AlphaFoldDB" id="A0A0K2UGU6"/>
<proteinExistence type="predicted"/>
<reference evidence="1" key="1">
    <citation type="submission" date="2014-05" db="EMBL/GenBank/DDBJ databases">
        <authorList>
            <person name="Chronopoulou M."/>
        </authorList>
    </citation>
    <scope>NUCLEOTIDE SEQUENCE</scope>
    <source>
        <tissue evidence="1">Whole organism</tissue>
    </source>
</reference>
<sequence>CTGFVVTKLPQNLNFTKDKVSAEQKIGYLKEVKLVTKHISNQLYSRNVRIQF</sequence>
<accession>A0A0K2UGU6</accession>
<organism evidence="1">
    <name type="scientific">Lepeophtheirus salmonis</name>
    <name type="common">Salmon louse</name>
    <name type="synonym">Caligus salmonis</name>
    <dbReference type="NCBI Taxonomy" id="72036"/>
    <lineage>
        <taxon>Eukaryota</taxon>
        <taxon>Metazoa</taxon>
        <taxon>Ecdysozoa</taxon>
        <taxon>Arthropoda</taxon>
        <taxon>Crustacea</taxon>
        <taxon>Multicrustacea</taxon>
        <taxon>Hexanauplia</taxon>
        <taxon>Copepoda</taxon>
        <taxon>Siphonostomatoida</taxon>
        <taxon>Caligidae</taxon>
        <taxon>Lepeophtheirus</taxon>
    </lineage>
</organism>
<feature type="non-terminal residue" evidence="1">
    <location>
        <position position="1"/>
    </location>
</feature>
<name>A0A0K2UGU6_LEPSM</name>